<accession>A0A811ZNB0</accession>
<reference evidence="2" key="1">
    <citation type="submission" date="2020-12" db="EMBL/GenBank/DDBJ databases">
        <authorList>
            <consortium name="Molecular Ecology Group"/>
        </authorList>
    </citation>
    <scope>NUCLEOTIDE SEQUENCE</scope>
    <source>
        <strain evidence="2">TBG_1078</strain>
    </source>
</reference>
<dbReference type="EMBL" id="CAJHUB010000771">
    <property type="protein sequence ID" value="CAD7690547.1"/>
    <property type="molecule type" value="Genomic_DNA"/>
</dbReference>
<evidence type="ECO:0000313" key="3">
    <source>
        <dbReference type="Proteomes" id="UP000645828"/>
    </source>
</evidence>
<evidence type="ECO:0000259" key="1">
    <source>
        <dbReference type="Pfam" id="PF21035"/>
    </source>
</evidence>
<gene>
    <name evidence="2" type="ORF">NYPRO_LOCUS23341</name>
</gene>
<dbReference type="InterPro" id="IPR038798">
    <property type="entry name" value="CCDC138"/>
</dbReference>
<comment type="caution">
    <text evidence="2">The sequence shown here is derived from an EMBL/GenBank/DDBJ whole genome shotgun (WGS) entry which is preliminary data.</text>
</comment>
<dbReference type="Pfam" id="PF21035">
    <property type="entry name" value="CCDC138_C"/>
    <property type="match status" value="1"/>
</dbReference>
<proteinExistence type="predicted"/>
<evidence type="ECO:0000313" key="2">
    <source>
        <dbReference type="EMBL" id="CAD7690547.1"/>
    </source>
</evidence>
<organism evidence="2 3">
    <name type="scientific">Nyctereutes procyonoides</name>
    <name type="common">Raccoon dog</name>
    <name type="synonym">Canis procyonoides</name>
    <dbReference type="NCBI Taxonomy" id="34880"/>
    <lineage>
        <taxon>Eukaryota</taxon>
        <taxon>Metazoa</taxon>
        <taxon>Chordata</taxon>
        <taxon>Craniata</taxon>
        <taxon>Vertebrata</taxon>
        <taxon>Euteleostomi</taxon>
        <taxon>Mammalia</taxon>
        <taxon>Eutheria</taxon>
        <taxon>Laurasiatheria</taxon>
        <taxon>Carnivora</taxon>
        <taxon>Caniformia</taxon>
        <taxon>Canidae</taxon>
        <taxon>Nyctereutes</taxon>
    </lineage>
</organism>
<name>A0A811ZNB0_NYCPR</name>
<dbReference type="Proteomes" id="UP000645828">
    <property type="component" value="Unassembled WGS sequence"/>
</dbReference>
<keyword evidence="3" id="KW-1185">Reference proteome</keyword>
<dbReference type="AlphaFoldDB" id="A0A811ZNB0"/>
<dbReference type="PANTHER" id="PTHR34523:SF1">
    <property type="entry name" value="COILED-COIL DOMAIN-CONTAINING PROTEIN 138"/>
    <property type="match status" value="1"/>
</dbReference>
<feature type="domain" description="Coiled-coil" evidence="1">
    <location>
        <begin position="121"/>
        <end position="197"/>
    </location>
</feature>
<sequence>MISRSWDQAQAPCSKEFLPLPLLFPLSLLLTLLSQIKALFNAQVYELLIVFVDWISDYLSTIKSKESGMDNGKLLLKFLLPVVTEQLQCMLFVNTKLCEPFVKFETGKHIFRGVVTKGIQDSLQHSVESNEGKVLFLDCQAVPVILNHLRISGKGLLSTPFLEAYSNTLFFCTCFVLLQTPKLNFKILKKLSIILQEAFQNQETIHLELAFLCINLNSTLFNLGLTKCNSLASNASD</sequence>
<protein>
    <submittedName>
        <fullName evidence="2">(raccoon dog) hypothetical protein</fullName>
    </submittedName>
</protein>
<dbReference type="InterPro" id="IPR048750">
    <property type="entry name" value="CCDC138_C"/>
</dbReference>
<dbReference type="PANTHER" id="PTHR34523">
    <property type="entry name" value="COILED-COIL DOMAIN-CONTAINING PROTEIN 138"/>
    <property type="match status" value="1"/>
</dbReference>